<dbReference type="Gene3D" id="3.60.20.40">
    <property type="match status" value="1"/>
</dbReference>
<dbReference type="Gene3D" id="1.10.246.130">
    <property type="match status" value="1"/>
</dbReference>
<dbReference type="AlphaFoldDB" id="A0A4R3KY63"/>
<dbReference type="GO" id="GO:0016787">
    <property type="term" value="F:hydrolase activity"/>
    <property type="evidence" value="ECO:0007669"/>
    <property type="project" value="UniProtKB-KW"/>
</dbReference>
<evidence type="ECO:0000313" key="1">
    <source>
        <dbReference type="EMBL" id="TCS91098.1"/>
    </source>
</evidence>
<comment type="caution">
    <text evidence="1">The sequence shown here is derived from an EMBL/GenBank/DDBJ whole genome shotgun (WGS) entry which is preliminary data.</text>
</comment>
<dbReference type="PANTHER" id="PTHR43881:SF1">
    <property type="entry name" value="GAMMA-GLUTAMYLTRANSPEPTIDASE (AFU_ORTHOLOGUE AFUA_4G13580)"/>
    <property type="match status" value="1"/>
</dbReference>
<dbReference type="Proteomes" id="UP000294567">
    <property type="component" value="Unassembled WGS sequence"/>
</dbReference>
<dbReference type="InterPro" id="IPR043137">
    <property type="entry name" value="GGT_ssub_C"/>
</dbReference>
<dbReference type="EMBL" id="SMAE01000002">
    <property type="protein sequence ID" value="TCS91098.1"/>
    <property type="molecule type" value="Genomic_DNA"/>
</dbReference>
<dbReference type="OrthoDB" id="9781342at2"/>
<evidence type="ECO:0000313" key="2">
    <source>
        <dbReference type="Proteomes" id="UP000294567"/>
    </source>
</evidence>
<dbReference type="RefSeq" id="WP_132025671.1">
    <property type="nucleotide sequence ID" value="NZ_CP068564.1"/>
</dbReference>
<keyword evidence="2" id="KW-1185">Reference proteome</keyword>
<dbReference type="InterPro" id="IPR029055">
    <property type="entry name" value="Ntn_hydrolases_N"/>
</dbReference>
<dbReference type="PRINTS" id="PR01210">
    <property type="entry name" value="GGTRANSPTASE"/>
</dbReference>
<gene>
    <name evidence="1" type="ORF">EDD65_10224</name>
</gene>
<dbReference type="InterPro" id="IPR043138">
    <property type="entry name" value="GGT_lsub"/>
</dbReference>
<protein>
    <submittedName>
        <fullName evidence="1">Gamma-glutamyltranspeptidase/glutathione hydrolase</fullName>
    </submittedName>
</protein>
<name>A0A4R3KY63_9FIRM</name>
<dbReference type="InterPro" id="IPR052896">
    <property type="entry name" value="GGT-like_enzyme"/>
</dbReference>
<dbReference type="SUPFAM" id="SSF56235">
    <property type="entry name" value="N-terminal nucleophile aminohydrolases (Ntn hydrolases)"/>
    <property type="match status" value="1"/>
</dbReference>
<accession>A0A4R3KY63</accession>
<reference evidence="1 2" key="1">
    <citation type="submission" date="2019-03" db="EMBL/GenBank/DDBJ databases">
        <title>Genomic Encyclopedia of Type Strains, Phase IV (KMG-IV): sequencing the most valuable type-strain genomes for metagenomic binning, comparative biology and taxonomic classification.</title>
        <authorList>
            <person name="Goeker M."/>
        </authorList>
    </citation>
    <scope>NUCLEOTIDE SEQUENCE [LARGE SCALE GENOMIC DNA]</scope>
    <source>
        <strain evidence="1 2">DSM 26752</strain>
    </source>
</reference>
<dbReference type="PANTHER" id="PTHR43881">
    <property type="entry name" value="GAMMA-GLUTAMYLTRANSPEPTIDASE (AFU_ORTHOLOGUE AFUA_4G13580)"/>
    <property type="match status" value="1"/>
</dbReference>
<organism evidence="1 2">
    <name type="scientific">Keratinibaculum paraultunense</name>
    <dbReference type="NCBI Taxonomy" id="1278232"/>
    <lineage>
        <taxon>Bacteria</taxon>
        <taxon>Bacillati</taxon>
        <taxon>Bacillota</taxon>
        <taxon>Tissierellia</taxon>
        <taxon>Tissierellales</taxon>
        <taxon>Tepidimicrobiaceae</taxon>
        <taxon>Keratinibaculum</taxon>
    </lineage>
</organism>
<dbReference type="Pfam" id="PF01019">
    <property type="entry name" value="G_glu_transpept"/>
    <property type="match status" value="1"/>
</dbReference>
<proteinExistence type="predicted"/>
<sequence length="533" mass="60345">MKFNYFEHKYPSRRNVMFAKNGMVSTTQPLAAEAGLGILKKGGNAVDAAIATAASLTVLEPTSNGLGGDGFAIIWYEDELYGLNASGWAPSNISIDKVKNLGYNTIPKYGFIPVTIPGMLYGWREMSNRFGKLPFEDLLLPAIHYAREGYPVSPTVSYNWNKAFKLYKKQLKGREFDEWFKTFSIEGRAPKPGEIWSSKELSYTLEELAKSKCLSFYEGDIADKIDKFSREYGGFITKKDLKTYRPEWVRPISVNYRGYDIWELPPNTHGMVVLLALNILKNFDINIDSLQSYHYMIEAMKLAYADGLYYITDTREMGDNLKYLLDDNYALSRSKLIGNKAILPKYSALNNGGTVYLATGDKYGNMVSYIQSNFMGFGSGLVVPKTGISLHNRGYTFSLNDKDYNRLAPNKKTYHTIIPGFITKEGKALGPFGVMGAYMQPQGHLQSIVNMIDFNLNPQEALDKYRWQWIKEKEVLVEEDFPKHIADFLIKKGHNIRYSKDIGSFGRGQIILRDAKTYIGGTEKRADGHIAVW</sequence>
<keyword evidence="1" id="KW-0378">Hydrolase</keyword>